<comment type="caution">
    <text evidence="2">The sequence shown here is derived from an EMBL/GenBank/DDBJ whole genome shotgun (WGS) entry which is preliminary data.</text>
</comment>
<keyword evidence="1" id="KW-0732">Signal</keyword>
<gene>
    <name evidence="2" type="ORF">A3K86_14745</name>
</gene>
<evidence type="ECO:0008006" key="4">
    <source>
        <dbReference type="Google" id="ProtNLM"/>
    </source>
</evidence>
<evidence type="ECO:0000313" key="2">
    <source>
        <dbReference type="EMBL" id="OAN13812.1"/>
    </source>
</evidence>
<proteinExistence type="predicted"/>
<dbReference type="EMBL" id="LVHF01000028">
    <property type="protein sequence ID" value="OAN13812.1"/>
    <property type="molecule type" value="Genomic_DNA"/>
</dbReference>
<feature type="chain" id="PRO_5008090182" description="SPOR domain-containing protein" evidence="1">
    <location>
        <begin position="20"/>
        <end position="93"/>
    </location>
</feature>
<evidence type="ECO:0000313" key="3">
    <source>
        <dbReference type="Proteomes" id="UP000078503"/>
    </source>
</evidence>
<organism evidence="2 3">
    <name type="scientific">Photobacterium jeanii</name>
    <dbReference type="NCBI Taxonomy" id="858640"/>
    <lineage>
        <taxon>Bacteria</taxon>
        <taxon>Pseudomonadati</taxon>
        <taxon>Pseudomonadota</taxon>
        <taxon>Gammaproteobacteria</taxon>
        <taxon>Vibrionales</taxon>
        <taxon>Vibrionaceae</taxon>
        <taxon>Photobacterium</taxon>
    </lineage>
</organism>
<dbReference type="RefSeq" id="WP_068332527.1">
    <property type="nucleotide sequence ID" value="NZ_LVHF01000028.1"/>
</dbReference>
<protein>
    <recommendedName>
        <fullName evidence="4">SPOR domain-containing protein</fullName>
    </recommendedName>
</protein>
<feature type="signal peptide" evidence="1">
    <location>
        <begin position="1"/>
        <end position="19"/>
    </location>
</feature>
<name>A0A178KAV7_9GAMM</name>
<evidence type="ECO:0000256" key="1">
    <source>
        <dbReference type="SAM" id="SignalP"/>
    </source>
</evidence>
<keyword evidence="3" id="KW-1185">Reference proteome</keyword>
<accession>A0A178KAV7</accession>
<reference evidence="2 3" key="1">
    <citation type="submission" date="2016-03" db="EMBL/GenBank/DDBJ databases">
        <title>Photobacterium proteolyticum sp. nov. a protease producing bacterium isolated from ocean sediments of Laizhou Bay.</title>
        <authorList>
            <person name="Li Y."/>
        </authorList>
    </citation>
    <scope>NUCLEOTIDE SEQUENCE [LARGE SCALE GENOMIC DNA]</scope>
    <source>
        <strain evidence="2 3">R-40508</strain>
    </source>
</reference>
<dbReference type="Proteomes" id="UP000078503">
    <property type="component" value="Unassembled WGS sequence"/>
</dbReference>
<dbReference type="AlphaFoldDB" id="A0A178KAV7"/>
<sequence length="93" mass="10539">MKKLIVMIFCGLLSFNLCAQEYIIAVKACFLKKNYVVSPIKTDSIGKAKVFQTREEAELYIKKLSPSLMKKKPRVIEIDSEFTACSPFLVTLS</sequence>